<dbReference type="Proteomes" id="UP000054683">
    <property type="component" value="Unassembled WGS sequence"/>
</dbReference>
<evidence type="ECO:0000313" key="5">
    <source>
        <dbReference type="Proteomes" id="UP001620514"/>
    </source>
</evidence>
<proteinExistence type="predicted"/>
<evidence type="ECO:0000313" key="4">
    <source>
        <dbReference type="Proteomes" id="UP000054683"/>
    </source>
</evidence>
<dbReference type="AlphaFoldDB" id="A0A158J7I1"/>
<dbReference type="SUPFAM" id="SSF47413">
    <property type="entry name" value="lambda repressor-like DNA-binding domains"/>
    <property type="match status" value="1"/>
</dbReference>
<name>A0A158J7I1_9BURK</name>
<reference evidence="2 5" key="2">
    <citation type="submission" date="2024-10" db="EMBL/GenBank/DDBJ databases">
        <authorList>
            <person name="Deangelis K."/>
            <person name="Huntemann M."/>
            <person name="Clum A."/>
            <person name="Wang J."/>
            <person name="Palaniappan K."/>
            <person name="Ritter S."/>
            <person name="Chen I.-M."/>
            <person name="Stamatis D."/>
            <person name="Reddy T."/>
            <person name="O'Malley R."/>
            <person name="Daum C."/>
            <person name="Ng V."/>
            <person name="Ivanova N."/>
            <person name="Kyrpides N."/>
            <person name="Woyke T."/>
        </authorList>
    </citation>
    <scope>NUCLEOTIDE SEQUENCE [LARGE SCALE GENOMIC DNA]</scope>
    <source>
        <strain evidence="2 5">GAS97</strain>
    </source>
</reference>
<sequence length="97" mass="10202">MNSTHISAFDASDYLDSEEAIAAYLNEALASGDSDILLSALADIVKARGMSKVASEAGVQRESLYKSLAEGAKPRFETIQKVAAALGVKLVAVPVHH</sequence>
<feature type="domain" description="HTH cro/C1-type" evidence="1">
    <location>
        <begin position="41"/>
        <end position="93"/>
    </location>
</feature>
<dbReference type="EMBL" id="FCOK02000074">
    <property type="protein sequence ID" value="SAL64735.1"/>
    <property type="molecule type" value="Genomic_DNA"/>
</dbReference>
<dbReference type="RefSeq" id="WP_062091476.1">
    <property type="nucleotide sequence ID" value="NZ_FCOK02000074.1"/>
</dbReference>
<dbReference type="EMBL" id="JBIYDN010000031">
    <property type="protein sequence ID" value="MFK4447068.1"/>
    <property type="molecule type" value="Genomic_DNA"/>
</dbReference>
<dbReference type="NCBIfam" id="TIGR02684">
    <property type="entry name" value="dnstrm_HI1420"/>
    <property type="match status" value="1"/>
</dbReference>
<keyword evidence="5" id="KW-1185">Reference proteome</keyword>
<dbReference type="GO" id="GO:0003677">
    <property type="term" value="F:DNA binding"/>
    <property type="evidence" value="ECO:0007669"/>
    <property type="project" value="InterPro"/>
</dbReference>
<dbReference type="PROSITE" id="PS50943">
    <property type="entry name" value="HTH_CROC1"/>
    <property type="match status" value="1"/>
</dbReference>
<dbReference type="Gene3D" id="1.10.260.40">
    <property type="entry name" value="lambda repressor-like DNA-binding domains"/>
    <property type="match status" value="1"/>
</dbReference>
<dbReference type="InterPro" id="IPR014057">
    <property type="entry name" value="HI1420"/>
</dbReference>
<dbReference type="Pfam" id="PF21716">
    <property type="entry name" value="dnstrm_HI1420"/>
    <property type="match status" value="1"/>
</dbReference>
<gene>
    <name evidence="2" type="ORF">ABH943_007100</name>
    <name evidence="3" type="ORF">AWB69_07291</name>
</gene>
<dbReference type="PANTHER" id="PTHR40275:SF1">
    <property type="entry name" value="SSL7038 PROTEIN"/>
    <property type="match status" value="1"/>
</dbReference>
<accession>A0A158J7I1</accession>
<reference evidence="2 5" key="3">
    <citation type="submission" date="2024-11" db="EMBL/GenBank/DDBJ databases">
        <title>Using genomics to understand microbial adaptation to soil warming.</title>
        <authorList>
            <person name="Deangelis K.M. PhD."/>
        </authorList>
    </citation>
    <scope>NUCLEOTIDE SEQUENCE [LARGE SCALE GENOMIC DNA]</scope>
    <source>
        <strain evidence="2 5">GAS97</strain>
    </source>
</reference>
<dbReference type="Proteomes" id="UP001620514">
    <property type="component" value="Unassembled WGS sequence"/>
</dbReference>
<evidence type="ECO:0000313" key="2">
    <source>
        <dbReference type="EMBL" id="MFK4447068.1"/>
    </source>
</evidence>
<dbReference type="InterPro" id="IPR001387">
    <property type="entry name" value="Cro/C1-type_HTH"/>
</dbReference>
<reference evidence="3 4" key="1">
    <citation type="submission" date="2016-01" db="EMBL/GenBank/DDBJ databases">
        <authorList>
            <person name="Oliw E.H."/>
        </authorList>
    </citation>
    <scope>NUCLEOTIDE SEQUENCE [LARGE SCALE GENOMIC DNA]</scope>
    <source>
        <strain evidence="3">LMG 27134</strain>
    </source>
</reference>
<protein>
    <submittedName>
        <fullName evidence="2">Addiction module antidote protein</fullName>
    </submittedName>
    <submittedName>
        <fullName evidence="3">DNA binding protein</fullName>
    </submittedName>
</protein>
<dbReference type="OrthoDB" id="9798416at2"/>
<evidence type="ECO:0000259" key="1">
    <source>
        <dbReference type="PROSITE" id="PS50943"/>
    </source>
</evidence>
<dbReference type="CDD" id="cd00093">
    <property type="entry name" value="HTH_XRE"/>
    <property type="match status" value="1"/>
</dbReference>
<dbReference type="InterPro" id="IPR010982">
    <property type="entry name" value="Lambda_DNA-bd_dom_sf"/>
</dbReference>
<organism evidence="3 4">
    <name type="scientific">Caballeronia udeis</name>
    <dbReference type="NCBI Taxonomy" id="1232866"/>
    <lineage>
        <taxon>Bacteria</taxon>
        <taxon>Pseudomonadati</taxon>
        <taxon>Pseudomonadota</taxon>
        <taxon>Betaproteobacteria</taxon>
        <taxon>Burkholderiales</taxon>
        <taxon>Burkholderiaceae</taxon>
        <taxon>Caballeronia</taxon>
    </lineage>
</organism>
<dbReference type="PANTHER" id="PTHR40275">
    <property type="entry name" value="SSL7038 PROTEIN"/>
    <property type="match status" value="1"/>
</dbReference>
<evidence type="ECO:0000313" key="3">
    <source>
        <dbReference type="EMBL" id="SAL64735.1"/>
    </source>
</evidence>